<accession>A0AC34Q083</accession>
<dbReference type="Proteomes" id="UP000887576">
    <property type="component" value="Unplaced"/>
</dbReference>
<protein>
    <submittedName>
        <fullName evidence="2">DNA repair protein REV1</fullName>
    </submittedName>
</protein>
<organism evidence="1 2">
    <name type="scientific">Panagrolaimus sp. JU765</name>
    <dbReference type="NCBI Taxonomy" id="591449"/>
    <lineage>
        <taxon>Eukaryota</taxon>
        <taxon>Metazoa</taxon>
        <taxon>Ecdysozoa</taxon>
        <taxon>Nematoda</taxon>
        <taxon>Chromadorea</taxon>
        <taxon>Rhabditida</taxon>
        <taxon>Tylenchina</taxon>
        <taxon>Panagrolaimomorpha</taxon>
        <taxon>Panagrolaimoidea</taxon>
        <taxon>Panagrolaimidae</taxon>
        <taxon>Panagrolaimus</taxon>
    </lineage>
</organism>
<reference evidence="2" key="1">
    <citation type="submission" date="2022-11" db="UniProtKB">
        <authorList>
            <consortium name="WormBaseParasite"/>
        </authorList>
    </citation>
    <scope>IDENTIFICATION</scope>
</reference>
<name>A0AC34Q083_9BILA</name>
<evidence type="ECO:0000313" key="1">
    <source>
        <dbReference type="Proteomes" id="UP000887576"/>
    </source>
</evidence>
<proteinExistence type="predicted"/>
<dbReference type="WBParaSite" id="JU765_v2.g1174.t1">
    <property type="protein sequence ID" value="JU765_v2.g1174.t1"/>
    <property type="gene ID" value="JU765_v2.g1174"/>
</dbReference>
<evidence type="ECO:0000313" key="2">
    <source>
        <dbReference type="WBParaSite" id="JU765_v2.g1174.t1"/>
    </source>
</evidence>
<sequence>MEEAIKAIGNNQIVSNPRKRAAELGLNFDGTGQFQSFGDYMRAKVSKLMVQCNNPENRKSNIFSGLSFFVNGKTSPPSHEIQRIVTENGGEYHHYYIHGKTTYQLAEVLANTKIERLRKDEIYLKPNFITDCLRENRLLPINNYLLLKSKDARSTAAGQAVQRFFNRSRLHLISTMAAEFKKFVADLKMNEKTHEFSSRNKLEHLSGPVESPTRIICHIDMDCFFVSVALIKRPDLTGKPVAITHSTASSSSFGEISSCSYEARKKGVYARQLVRDALKTCPDLVCLPYQFEEYVTTAKKLYSIIAKYTLRIKAVSCDELYFDIGSICSEMSIPDPLAVISIIRKEILDETKCVASAGLGPNWLLARLATKKAKPNGQFYVKQENAIEFIKDLPINDLPTIGWSSCENLQEQFGNVQKCGQLMGFSMEKLRSVLGMTNGEKVFKALRGKCDEIDFDEVLDRKSISVNVNFGVRLKNEKDLEDLLSSVSTEMSDRLKQAGKCGVHLSLKYLIRLPDAPIEPEKYGAHGPVFPLRKAGNLSRPTANKELIYDLAQKLTTELKPVITDIRGISLHLNKLVQFDGRIDDADPKLGKTLWDFIQVKTKPGENPGKITQIVWKAPPKDLIKKSREQRTEYDSEEDEMRMKISDVVSVYQSRPVEHRELGTLPVKPVRNHKENFLFAKIIDNKRLNVSGKVINWQREPTEILYLSVLHHFKNCIRGFQIGDLKRMFGVFERHLTCRKAHPDWAPFVMKAKMFLNRYCFLHHQRKIFDIDFSNNQEENEKQKLLAEEYFECENRPRASSPDLFDNLNDSGIHDCITLSQTSNDSNRHIRSSSVFTRINVSFHVFSHHRYLMIPYVFLSFLYVLFCVHLFYGRLSYPCVFSRPCPCVFLLDDVLLLLYDVWLLLCDVCLRVCLPFLFSHQNESKF</sequence>